<evidence type="ECO:0000256" key="4">
    <source>
        <dbReference type="ARBA" id="ARBA00023267"/>
    </source>
</evidence>
<dbReference type="OrthoDB" id="9807064at2"/>
<dbReference type="NCBIfam" id="TIGR00121">
    <property type="entry name" value="birA_ligase"/>
    <property type="match status" value="1"/>
</dbReference>
<feature type="DNA-binding region" description="H-T-H motif" evidence="5">
    <location>
        <begin position="19"/>
        <end position="38"/>
    </location>
</feature>
<comment type="caution">
    <text evidence="5">Lacks conserved residue(s) required for the propagation of feature annotation.</text>
</comment>
<dbReference type="RefSeq" id="WP_147804766.1">
    <property type="nucleotide sequence ID" value="NZ_CP144914.1"/>
</dbReference>
<proteinExistence type="inferred from homology"/>
<dbReference type="AlphaFoldDB" id="A0A5C7F0P5"/>
<dbReference type="EC" id="6.3.4.15" evidence="5"/>
<dbReference type="InterPro" id="IPR004143">
    <property type="entry name" value="BPL_LPL_catalytic"/>
</dbReference>
<dbReference type="SUPFAM" id="SSF55681">
    <property type="entry name" value="Class II aaRS and biotin synthetases"/>
    <property type="match status" value="1"/>
</dbReference>
<keyword evidence="1 5" id="KW-0436">Ligase</keyword>
<dbReference type="GO" id="GO:0009249">
    <property type="term" value="P:protein lipoylation"/>
    <property type="evidence" value="ECO:0007669"/>
    <property type="project" value="UniProtKB-ARBA"/>
</dbReference>
<keyword evidence="4 5" id="KW-0092">Biotin</keyword>
<keyword evidence="8" id="KW-1185">Reference proteome</keyword>
<dbReference type="HAMAP" id="MF_00978">
    <property type="entry name" value="Bifunct_BirA"/>
    <property type="match status" value="1"/>
</dbReference>
<dbReference type="Gene3D" id="1.10.10.10">
    <property type="entry name" value="Winged helix-like DNA-binding domain superfamily/Winged helix DNA-binding domain"/>
    <property type="match status" value="1"/>
</dbReference>
<name>A0A5C7F0P5_9BACI</name>
<keyword evidence="2 5" id="KW-0547">Nucleotide-binding</keyword>
<evidence type="ECO:0000256" key="1">
    <source>
        <dbReference type="ARBA" id="ARBA00022598"/>
    </source>
</evidence>
<dbReference type="Pfam" id="PF08279">
    <property type="entry name" value="HTH_11"/>
    <property type="match status" value="1"/>
</dbReference>
<dbReference type="InterPro" id="IPR036388">
    <property type="entry name" value="WH-like_DNA-bd_sf"/>
</dbReference>
<dbReference type="GO" id="GO:0003677">
    <property type="term" value="F:DNA binding"/>
    <property type="evidence" value="ECO:0007669"/>
    <property type="project" value="UniProtKB-UniRule"/>
</dbReference>
<comment type="function">
    <text evidence="5">Acts both as a biotin--[acetyl-CoA-carboxylase] ligase and a repressor.</text>
</comment>
<evidence type="ECO:0000256" key="3">
    <source>
        <dbReference type="ARBA" id="ARBA00022840"/>
    </source>
</evidence>
<evidence type="ECO:0000256" key="5">
    <source>
        <dbReference type="HAMAP-Rule" id="MF_00978"/>
    </source>
</evidence>
<gene>
    <name evidence="5" type="primary">birA</name>
    <name evidence="7" type="ORF">FTX54_008135</name>
</gene>
<keyword evidence="5" id="KW-0678">Repressor</keyword>
<keyword evidence="5" id="KW-0805">Transcription regulation</keyword>
<dbReference type="SUPFAM" id="SSF50037">
    <property type="entry name" value="C-terminal domain of transcriptional repressors"/>
    <property type="match status" value="1"/>
</dbReference>
<protein>
    <recommendedName>
        <fullName evidence="5">Bifunctional ligase/repressor BirA</fullName>
    </recommendedName>
    <alternativeName>
        <fullName evidence="5">Biotin--[acetyl-CoA-carboxylase] ligase</fullName>
        <ecNumber evidence="5">6.3.4.15</ecNumber>
    </alternativeName>
    <alternativeName>
        <fullName evidence="5">Biotin--protein ligase</fullName>
    </alternativeName>
    <alternativeName>
        <fullName evidence="5">Biotin-[acetyl-CoA carboxylase] synthetase</fullName>
    </alternativeName>
</protein>
<dbReference type="GO" id="GO:0005524">
    <property type="term" value="F:ATP binding"/>
    <property type="evidence" value="ECO:0007669"/>
    <property type="project" value="UniProtKB-UniRule"/>
</dbReference>
<feature type="binding site" evidence="5">
    <location>
        <position position="114"/>
    </location>
    <ligand>
        <name>biotin</name>
        <dbReference type="ChEBI" id="CHEBI:57586"/>
    </ligand>
</feature>
<dbReference type="SUPFAM" id="SSF46785">
    <property type="entry name" value="Winged helix' DNA-binding domain"/>
    <property type="match status" value="1"/>
</dbReference>
<keyword evidence="5" id="KW-0238">DNA-binding</keyword>
<dbReference type="InterPro" id="IPR003142">
    <property type="entry name" value="BPL_C"/>
</dbReference>
<reference evidence="7 8" key="1">
    <citation type="submission" date="2024-01" db="EMBL/GenBank/DDBJ databases">
        <title>Complete Genome Sequence of Alkalicoccus halolimnae BZ-SZ-XJ29T, a Moderately Halophilic Bacterium Isolated from a Salt Lake.</title>
        <authorList>
            <person name="Zhao B."/>
        </authorList>
    </citation>
    <scope>NUCLEOTIDE SEQUENCE [LARGE SCALE GENOMIC DNA]</scope>
    <source>
        <strain evidence="7 8">BZ-SZ-XJ29</strain>
    </source>
</reference>
<keyword evidence="5" id="KW-0804">Transcription</keyword>
<dbReference type="PROSITE" id="PS51733">
    <property type="entry name" value="BPL_LPL_CATALYTIC"/>
    <property type="match status" value="1"/>
</dbReference>
<dbReference type="CDD" id="cd16442">
    <property type="entry name" value="BPL"/>
    <property type="match status" value="1"/>
</dbReference>
<dbReference type="Proteomes" id="UP000321816">
    <property type="component" value="Chromosome"/>
</dbReference>
<dbReference type="Pfam" id="PF02237">
    <property type="entry name" value="BPL_C"/>
    <property type="match status" value="1"/>
</dbReference>
<dbReference type="InterPro" id="IPR030855">
    <property type="entry name" value="Bifunct_BirA"/>
</dbReference>
<dbReference type="GO" id="GO:0016740">
    <property type="term" value="F:transferase activity"/>
    <property type="evidence" value="ECO:0007669"/>
    <property type="project" value="UniProtKB-ARBA"/>
</dbReference>
<dbReference type="InterPro" id="IPR008988">
    <property type="entry name" value="Transcriptional_repressor_C"/>
</dbReference>
<dbReference type="Pfam" id="PF03099">
    <property type="entry name" value="BPL_LplA_LipB"/>
    <property type="match status" value="1"/>
</dbReference>
<dbReference type="KEGG" id="ahal:FTX54_008135"/>
<sequence>MKSELLAVLNEAYPEYVSGEKLSILLHCSRTAVWKHIKNLQEEGYQIKAVRNKGYLLESSPSLYSGHAVASRLIKGNLPYQIRFYPELLSTQNEAQRLAMEGAEEGTVVIADKQTKGRGRLGREWESSMGTGLAVSLILKPDVPAYKAPQLTLVAAVSVVKAIEQITGVKAEIKWPNDLLIEGKKVCGILTEMQADPDRIKSVIVGIGLNVNETVFPEHLHHIAASLSGFADSPPERAQLAAAVLNQFAEDYELYKQSGFAGVKAEWESYSCTLGRKIQVRQNGSYINGTAEAVDSQGVLKLRDKDGILHSIVSGDIEIS</sequence>
<dbReference type="GO" id="GO:0005737">
    <property type="term" value="C:cytoplasm"/>
    <property type="evidence" value="ECO:0007669"/>
    <property type="project" value="TreeGrafter"/>
</dbReference>
<evidence type="ECO:0000313" key="7">
    <source>
        <dbReference type="EMBL" id="WWD81492.1"/>
    </source>
</evidence>
<keyword evidence="3 5" id="KW-0067">ATP-binding</keyword>
<feature type="binding site" evidence="5">
    <location>
        <begin position="118"/>
        <end position="120"/>
    </location>
    <ligand>
        <name>biotin</name>
        <dbReference type="ChEBI" id="CHEBI:57586"/>
    </ligand>
</feature>
<dbReference type="EMBL" id="CP144914">
    <property type="protein sequence ID" value="WWD81492.1"/>
    <property type="molecule type" value="Genomic_DNA"/>
</dbReference>
<dbReference type="Gene3D" id="2.30.30.100">
    <property type="match status" value="1"/>
</dbReference>
<evidence type="ECO:0000256" key="2">
    <source>
        <dbReference type="ARBA" id="ARBA00022741"/>
    </source>
</evidence>
<dbReference type="PANTHER" id="PTHR12835">
    <property type="entry name" value="BIOTIN PROTEIN LIGASE"/>
    <property type="match status" value="1"/>
</dbReference>
<dbReference type="InterPro" id="IPR004408">
    <property type="entry name" value="Biotin_CoA_COase_ligase"/>
</dbReference>
<comment type="similarity">
    <text evidence="5">Belongs to the biotin--protein ligase family.</text>
</comment>
<dbReference type="PANTHER" id="PTHR12835:SF5">
    <property type="entry name" value="BIOTIN--PROTEIN LIGASE"/>
    <property type="match status" value="1"/>
</dbReference>
<evidence type="ECO:0000259" key="6">
    <source>
        <dbReference type="PROSITE" id="PS51733"/>
    </source>
</evidence>
<feature type="domain" description="BPL/LPL catalytic" evidence="6">
    <location>
        <begin position="82"/>
        <end position="256"/>
    </location>
</feature>
<evidence type="ECO:0000313" key="8">
    <source>
        <dbReference type="Proteomes" id="UP000321816"/>
    </source>
</evidence>
<accession>A0A5C7F0P5</accession>
<feature type="binding site" evidence="5">
    <location>
        <position position="185"/>
    </location>
    <ligand>
        <name>biotin</name>
        <dbReference type="ChEBI" id="CHEBI:57586"/>
    </ligand>
</feature>
<organism evidence="7 8">
    <name type="scientific">Alkalicoccus halolimnae</name>
    <dbReference type="NCBI Taxonomy" id="1667239"/>
    <lineage>
        <taxon>Bacteria</taxon>
        <taxon>Bacillati</taxon>
        <taxon>Bacillota</taxon>
        <taxon>Bacilli</taxon>
        <taxon>Bacillales</taxon>
        <taxon>Bacillaceae</taxon>
        <taxon>Alkalicoccus</taxon>
    </lineage>
</organism>
<dbReference type="InterPro" id="IPR045864">
    <property type="entry name" value="aa-tRNA-synth_II/BPL/LPL"/>
</dbReference>
<dbReference type="InterPro" id="IPR013196">
    <property type="entry name" value="HTH_11"/>
</dbReference>
<dbReference type="Gene3D" id="3.30.930.10">
    <property type="entry name" value="Bira Bifunctional Protein, Domain 2"/>
    <property type="match status" value="1"/>
</dbReference>
<dbReference type="InterPro" id="IPR036390">
    <property type="entry name" value="WH_DNA-bd_sf"/>
</dbReference>
<comment type="catalytic activity">
    <reaction evidence="5">
        <text>biotin + L-lysyl-[protein] + ATP = N(6)-biotinyl-L-lysyl-[protein] + AMP + diphosphate + H(+)</text>
        <dbReference type="Rhea" id="RHEA:11756"/>
        <dbReference type="Rhea" id="RHEA-COMP:9752"/>
        <dbReference type="Rhea" id="RHEA-COMP:10505"/>
        <dbReference type="ChEBI" id="CHEBI:15378"/>
        <dbReference type="ChEBI" id="CHEBI:29969"/>
        <dbReference type="ChEBI" id="CHEBI:30616"/>
        <dbReference type="ChEBI" id="CHEBI:33019"/>
        <dbReference type="ChEBI" id="CHEBI:57586"/>
        <dbReference type="ChEBI" id="CHEBI:83144"/>
        <dbReference type="ChEBI" id="CHEBI:456215"/>
        <dbReference type="EC" id="6.3.4.15"/>
    </reaction>
</comment>
<dbReference type="GO" id="GO:0004077">
    <property type="term" value="F:biotin--[biotin carboxyl-carrier protein] ligase activity"/>
    <property type="evidence" value="ECO:0007669"/>
    <property type="project" value="UniProtKB-UniRule"/>
</dbReference>
<dbReference type="GO" id="GO:0006355">
    <property type="term" value="P:regulation of DNA-templated transcription"/>
    <property type="evidence" value="ECO:0007669"/>
    <property type="project" value="UniProtKB-UniRule"/>
</dbReference>